<sequence length="445" mass="49147">MALVATFVASQLASAATIPPTTSPGVITLDMQRERHPSLLKIINEDVVPAVKDTLHSVTTSLLRTPESLLSKHKREQLLAQQRRSVISKRASSQFSNTLWSYVITLGIGTPEQEFKVIFDTGSPLIWIPSSDCNDECPGATTQFEMEESSSCHPDKSNSLSVEYMAGKIKGSVVRDTVSFQDKKITNQPIGVATHVVDNMLSDGINGLVGFAPNRGTPDFNKKKQTLMTPMDSLVAQKAIAQNIFSVQFKPIKEPEDIGTVGGKLTLGGLPPKDTYQGDIQWLPQVQDGDYGDYWSIPMSHMTVGEDNEEIHDNDKEKMTGIVDTGTTLIVLKPEMAKELYSHIPDAKYNESLGIWTFPCKSVESLPTLSFVFDASQQPLTLSPEEYTVPSWQSRYWGASENLCPSYIIGDSVDDVDFILGQKFLEHYVSIYDAENNRVGFARNA</sequence>
<dbReference type="InterPro" id="IPR001969">
    <property type="entry name" value="Aspartic_peptidase_AS"/>
</dbReference>
<dbReference type="GO" id="GO:0004190">
    <property type="term" value="F:aspartic-type endopeptidase activity"/>
    <property type="evidence" value="ECO:0007669"/>
    <property type="project" value="UniProtKB-KW"/>
</dbReference>
<comment type="similarity">
    <text evidence="1 4">Belongs to the peptidase A1 family.</text>
</comment>
<organism evidence="7">
    <name type="scientific">Lichtheimia ramosa</name>
    <dbReference type="NCBI Taxonomy" id="688394"/>
    <lineage>
        <taxon>Eukaryota</taxon>
        <taxon>Fungi</taxon>
        <taxon>Fungi incertae sedis</taxon>
        <taxon>Mucoromycota</taxon>
        <taxon>Mucoromycotina</taxon>
        <taxon>Mucoromycetes</taxon>
        <taxon>Mucorales</taxon>
        <taxon>Lichtheimiaceae</taxon>
        <taxon>Lichtheimia</taxon>
    </lineage>
</organism>
<name>A0A077WHB1_9FUNG</name>
<feature type="active site" evidence="3">
    <location>
        <position position="120"/>
    </location>
</feature>
<keyword evidence="4" id="KW-0645">Protease</keyword>
<accession>A0A077WHB1</accession>
<protein>
    <recommendedName>
        <fullName evidence="6">Peptidase A1 domain-containing protein</fullName>
    </recommendedName>
</protein>
<gene>
    <name evidence="7" type="ORF">LRAMOSA08946</name>
</gene>
<evidence type="ECO:0000256" key="3">
    <source>
        <dbReference type="PIRSR" id="PIRSR601461-1"/>
    </source>
</evidence>
<keyword evidence="2 4" id="KW-0064">Aspartyl protease</keyword>
<proteinExistence type="inferred from homology"/>
<dbReference type="InterPro" id="IPR034164">
    <property type="entry name" value="Pepsin-like_dom"/>
</dbReference>
<evidence type="ECO:0000256" key="4">
    <source>
        <dbReference type="RuleBase" id="RU000454"/>
    </source>
</evidence>
<keyword evidence="4" id="KW-0378">Hydrolase</keyword>
<feature type="domain" description="Peptidase A1" evidence="6">
    <location>
        <begin position="102"/>
        <end position="442"/>
    </location>
</feature>
<evidence type="ECO:0000256" key="2">
    <source>
        <dbReference type="ARBA" id="ARBA00022750"/>
    </source>
</evidence>
<dbReference type="InterPro" id="IPR001461">
    <property type="entry name" value="Aspartic_peptidase_A1"/>
</dbReference>
<dbReference type="InterPro" id="IPR021109">
    <property type="entry name" value="Peptidase_aspartic_dom_sf"/>
</dbReference>
<feature type="signal peptide" evidence="5">
    <location>
        <begin position="1"/>
        <end position="15"/>
    </location>
</feature>
<reference evidence="7" key="1">
    <citation type="journal article" date="2014" name="Genome Announc.">
        <title>De novo whole-genome sequence and genome annotation of Lichtheimia ramosa.</title>
        <authorList>
            <person name="Linde J."/>
            <person name="Schwartze V."/>
            <person name="Binder U."/>
            <person name="Lass-Florl C."/>
            <person name="Voigt K."/>
            <person name="Horn F."/>
        </authorList>
    </citation>
    <scope>NUCLEOTIDE SEQUENCE</scope>
    <source>
        <strain evidence="7">JMRC FSU:6197</strain>
    </source>
</reference>
<dbReference type="EMBL" id="LK023319">
    <property type="protein sequence ID" value="CDS06418.1"/>
    <property type="molecule type" value="Genomic_DNA"/>
</dbReference>
<dbReference type="PROSITE" id="PS51767">
    <property type="entry name" value="PEPTIDASE_A1"/>
    <property type="match status" value="1"/>
</dbReference>
<dbReference type="CDD" id="cd05471">
    <property type="entry name" value="pepsin_like"/>
    <property type="match status" value="1"/>
</dbReference>
<evidence type="ECO:0000259" key="6">
    <source>
        <dbReference type="PROSITE" id="PS51767"/>
    </source>
</evidence>
<dbReference type="SUPFAM" id="SSF50630">
    <property type="entry name" value="Acid proteases"/>
    <property type="match status" value="1"/>
</dbReference>
<feature type="chain" id="PRO_5012723328" description="Peptidase A1 domain-containing protein" evidence="5">
    <location>
        <begin position="16"/>
        <end position="445"/>
    </location>
</feature>
<dbReference type="PRINTS" id="PR00792">
    <property type="entry name" value="PEPSIN"/>
</dbReference>
<dbReference type="Pfam" id="PF00026">
    <property type="entry name" value="Asp"/>
    <property type="match status" value="1"/>
</dbReference>
<evidence type="ECO:0000256" key="1">
    <source>
        <dbReference type="ARBA" id="ARBA00007447"/>
    </source>
</evidence>
<evidence type="ECO:0000256" key="5">
    <source>
        <dbReference type="SAM" id="SignalP"/>
    </source>
</evidence>
<dbReference type="PANTHER" id="PTHR47966:SF51">
    <property type="entry name" value="BETA-SITE APP-CLEAVING ENZYME, ISOFORM A-RELATED"/>
    <property type="match status" value="1"/>
</dbReference>
<dbReference type="Gene3D" id="2.40.70.10">
    <property type="entry name" value="Acid Proteases"/>
    <property type="match status" value="2"/>
</dbReference>
<feature type="active site" evidence="3">
    <location>
        <position position="324"/>
    </location>
</feature>
<dbReference type="PROSITE" id="PS00141">
    <property type="entry name" value="ASP_PROTEASE"/>
    <property type="match status" value="2"/>
</dbReference>
<dbReference type="OrthoDB" id="660550at2759"/>
<dbReference type="PANTHER" id="PTHR47966">
    <property type="entry name" value="BETA-SITE APP-CLEAVING ENZYME, ISOFORM A-RELATED"/>
    <property type="match status" value="1"/>
</dbReference>
<keyword evidence="5" id="KW-0732">Signal</keyword>
<dbReference type="AlphaFoldDB" id="A0A077WHB1"/>
<dbReference type="GO" id="GO:0006508">
    <property type="term" value="P:proteolysis"/>
    <property type="evidence" value="ECO:0007669"/>
    <property type="project" value="UniProtKB-KW"/>
</dbReference>
<dbReference type="InterPro" id="IPR033121">
    <property type="entry name" value="PEPTIDASE_A1"/>
</dbReference>
<evidence type="ECO:0000313" key="7">
    <source>
        <dbReference type="EMBL" id="CDS06418.1"/>
    </source>
</evidence>